<gene>
    <name evidence="2" type="ORF">ADN01_12930</name>
    <name evidence="3" type="ORF">ADN01_13145</name>
</gene>
<keyword evidence="1" id="KW-0472">Membrane</keyword>
<proteinExistence type="inferred from homology"/>
<keyword evidence="1" id="KW-0520">NAD</keyword>
<dbReference type="EC" id="7.1.1.-" evidence="1"/>
<dbReference type="EMBL" id="LGCM01000045">
    <property type="protein sequence ID" value="KPL79869.1"/>
    <property type="molecule type" value="Genomic_DNA"/>
</dbReference>
<feature type="transmembrane region" description="Helical" evidence="1">
    <location>
        <begin position="91"/>
        <end position="112"/>
    </location>
</feature>
<feature type="transmembrane region" description="Helical" evidence="1">
    <location>
        <begin position="61"/>
        <end position="79"/>
    </location>
</feature>
<comment type="function">
    <text evidence="1">NDH-1 shuttles electrons from NADH, via FMN and iron-sulfur (Fe-S) centers, to quinones in the respiratory chain. Couples the redox reaction to proton translocation (for every two electrons transferred, four hydrogen ions are translocated across the cytoplasmic membrane), and thus conserves the redox energy in a proton gradient.</text>
</comment>
<keyword evidence="1" id="KW-0874">Quinone</keyword>
<reference evidence="2 4" key="1">
    <citation type="submission" date="2015-07" db="EMBL/GenBank/DDBJ databases">
        <title>Genome sequence of Levilinea saccharolytica DSM 16555.</title>
        <authorList>
            <person name="Hemp J."/>
            <person name="Ward L.M."/>
            <person name="Pace L.A."/>
            <person name="Fischer W.W."/>
        </authorList>
    </citation>
    <scope>NUCLEOTIDE SEQUENCE [LARGE SCALE GENOMIC DNA]</scope>
    <source>
        <strain evidence="2 4">KIBI-1</strain>
    </source>
</reference>
<comment type="caution">
    <text evidence="2">The sequence shown here is derived from an EMBL/GenBank/DDBJ whole genome shotgun (WGS) entry which is preliminary data.</text>
</comment>
<comment type="subcellular location">
    <subcellularLocation>
        <location evidence="1">Cell membrane</location>
        <topology evidence="1">Multi-pass membrane protein</topology>
    </subcellularLocation>
</comment>
<dbReference type="InterPro" id="IPR042106">
    <property type="entry name" value="Nuo/plastoQ_OxRdtase_6_NuoJ"/>
</dbReference>
<dbReference type="AlphaFoldDB" id="A0A0N8GP42"/>
<feature type="transmembrane region" description="Helical" evidence="1">
    <location>
        <begin position="32"/>
        <end position="55"/>
    </location>
</feature>
<name>A0A0N8GP42_9CHLR</name>
<dbReference type="STRING" id="229921.ADN01_12930"/>
<dbReference type="Pfam" id="PF00499">
    <property type="entry name" value="Oxidored_q3"/>
    <property type="match status" value="1"/>
</dbReference>
<dbReference type="InterPro" id="IPR001457">
    <property type="entry name" value="NADH_UbQ/plastoQ_OxRdtase_su6"/>
</dbReference>
<evidence type="ECO:0000313" key="3">
    <source>
        <dbReference type="EMBL" id="KPL79869.1"/>
    </source>
</evidence>
<comment type="catalytic activity">
    <reaction evidence="1">
        <text>a quinone + NADH + 5 H(+)(in) = a quinol + NAD(+) + 4 H(+)(out)</text>
        <dbReference type="Rhea" id="RHEA:57888"/>
        <dbReference type="ChEBI" id="CHEBI:15378"/>
        <dbReference type="ChEBI" id="CHEBI:24646"/>
        <dbReference type="ChEBI" id="CHEBI:57540"/>
        <dbReference type="ChEBI" id="CHEBI:57945"/>
        <dbReference type="ChEBI" id="CHEBI:132124"/>
    </reaction>
</comment>
<feature type="transmembrane region" description="Helical" evidence="1">
    <location>
        <begin position="6"/>
        <end position="25"/>
    </location>
</feature>
<keyword evidence="1" id="KW-0812">Transmembrane</keyword>
<comment type="similarity">
    <text evidence="1">Belongs to the complex I subunit 6 family.</text>
</comment>
<dbReference type="Gene3D" id="1.20.120.1200">
    <property type="entry name" value="NADH-ubiquinone/plastoquinone oxidoreductase chain 6, subunit NuoJ"/>
    <property type="match status" value="1"/>
</dbReference>
<evidence type="ECO:0000256" key="1">
    <source>
        <dbReference type="RuleBase" id="RU004429"/>
    </source>
</evidence>
<dbReference type="PANTHER" id="PTHR33269">
    <property type="entry name" value="NADH-UBIQUINONE OXIDOREDUCTASE CHAIN 6"/>
    <property type="match status" value="1"/>
</dbReference>
<dbReference type="GO" id="GO:0005886">
    <property type="term" value="C:plasma membrane"/>
    <property type="evidence" value="ECO:0007669"/>
    <property type="project" value="UniProtKB-SubCell"/>
</dbReference>
<dbReference type="OrthoDB" id="9790848at2"/>
<sequence length="183" mass="19235">MLPGEILFGFIGLVVVITAVGMVISRNAIYSALFLVSNFTTVALLYLILGAPFIAVVQISVYAGSIMVLFLFVIMLLGAERLAAKEKLQGQRLLAVILGVVFLVELGLFGVWKAGYMTTPVPPAAATAGAPEAVGMALFTQYALPFEVTGFILLVATVGAILLTRGDKPASKDLITAVSEKEG</sequence>
<keyword evidence="1" id="KW-1003">Cell membrane</keyword>
<keyword evidence="4" id="KW-1185">Reference proteome</keyword>
<evidence type="ECO:0000313" key="2">
    <source>
        <dbReference type="EMBL" id="KPL79850.1"/>
    </source>
</evidence>
<keyword evidence="1" id="KW-1133">Transmembrane helix</keyword>
<feature type="transmembrane region" description="Helical" evidence="1">
    <location>
        <begin position="142"/>
        <end position="163"/>
    </location>
</feature>
<protein>
    <recommendedName>
        <fullName evidence="1">NADH-quinone oxidoreductase subunit J</fullName>
        <ecNumber evidence="1">7.1.1.-</ecNumber>
    </recommendedName>
</protein>
<accession>A0A0N8GP42</accession>
<dbReference type="PANTHER" id="PTHR33269:SF19">
    <property type="entry name" value="NADH-QUINONE OXIDOREDUCTASE SUBUNIT J"/>
    <property type="match status" value="1"/>
</dbReference>
<organism evidence="2 4">
    <name type="scientific">Levilinea saccharolytica</name>
    <dbReference type="NCBI Taxonomy" id="229921"/>
    <lineage>
        <taxon>Bacteria</taxon>
        <taxon>Bacillati</taxon>
        <taxon>Chloroflexota</taxon>
        <taxon>Anaerolineae</taxon>
        <taxon>Anaerolineales</taxon>
        <taxon>Anaerolineaceae</taxon>
        <taxon>Levilinea</taxon>
    </lineage>
</organism>
<dbReference type="PATRIC" id="fig|229921.5.peg.3562"/>
<evidence type="ECO:0000313" key="4">
    <source>
        <dbReference type="Proteomes" id="UP000050501"/>
    </source>
</evidence>
<dbReference type="Proteomes" id="UP000050501">
    <property type="component" value="Unassembled WGS sequence"/>
</dbReference>
<dbReference type="RefSeq" id="WP_062417363.1">
    <property type="nucleotide sequence ID" value="NZ_DF967974.1"/>
</dbReference>
<dbReference type="EMBL" id="LGCM01000045">
    <property type="protein sequence ID" value="KPL79850.1"/>
    <property type="molecule type" value="Genomic_DNA"/>
</dbReference>
<dbReference type="GO" id="GO:0048038">
    <property type="term" value="F:quinone binding"/>
    <property type="evidence" value="ECO:0007669"/>
    <property type="project" value="UniProtKB-UniRule"/>
</dbReference>
<dbReference type="GO" id="GO:0008137">
    <property type="term" value="F:NADH dehydrogenase (ubiquinone) activity"/>
    <property type="evidence" value="ECO:0007669"/>
    <property type="project" value="UniProtKB-UniRule"/>
</dbReference>